<reference evidence="2" key="2">
    <citation type="journal article" date="2024" name="Plant">
        <title>Genomic evolution and insights into agronomic trait innovations of Sesamum species.</title>
        <authorList>
            <person name="Miao H."/>
            <person name="Wang L."/>
            <person name="Qu L."/>
            <person name="Liu H."/>
            <person name="Sun Y."/>
            <person name="Le M."/>
            <person name="Wang Q."/>
            <person name="Wei S."/>
            <person name="Zheng Y."/>
            <person name="Lin W."/>
            <person name="Duan Y."/>
            <person name="Cao H."/>
            <person name="Xiong S."/>
            <person name="Wang X."/>
            <person name="Wei L."/>
            <person name="Li C."/>
            <person name="Ma Q."/>
            <person name="Ju M."/>
            <person name="Zhao R."/>
            <person name="Li G."/>
            <person name="Mu C."/>
            <person name="Tian Q."/>
            <person name="Mei H."/>
            <person name="Zhang T."/>
            <person name="Gao T."/>
            <person name="Zhang H."/>
        </authorList>
    </citation>
    <scope>NUCLEOTIDE SEQUENCE</scope>
    <source>
        <strain evidence="2">3651</strain>
    </source>
</reference>
<name>A0AAE1Y357_9LAMI</name>
<reference evidence="2" key="1">
    <citation type="submission" date="2020-06" db="EMBL/GenBank/DDBJ databases">
        <authorList>
            <person name="Li T."/>
            <person name="Hu X."/>
            <person name="Zhang T."/>
            <person name="Song X."/>
            <person name="Zhang H."/>
            <person name="Dai N."/>
            <person name="Sheng W."/>
            <person name="Hou X."/>
            <person name="Wei L."/>
        </authorList>
    </citation>
    <scope>NUCLEOTIDE SEQUENCE</scope>
    <source>
        <strain evidence="2">3651</strain>
        <tissue evidence="2">Leaf</tissue>
    </source>
</reference>
<feature type="compositionally biased region" description="Basic and acidic residues" evidence="1">
    <location>
        <begin position="62"/>
        <end position="80"/>
    </location>
</feature>
<evidence type="ECO:0000256" key="1">
    <source>
        <dbReference type="SAM" id="MobiDB-lite"/>
    </source>
</evidence>
<accession>A0AAE1Y357</accession>
<dbReference type="AlphaFoldDB" id="A0AAE1Y357"/>
<evidence type="ECO:0000313" key="2">
    <source>
        <dbReference type="EMBL" id="KAK4422845.1"/>
    </source>
</evidence>
<organism evidence="2 3">
    <name type="scientific">Sesamum alatum</name>
    <dbReference type="NCBI Taxonomy" id="300844"/>
    <lineage>
        <taxon>Eukaryota</taxon>
        <taxon>Viridiplantae</taxon>
        <taxon>Streptophyta</taxon>
        <taxon>Embryophyta</taxon>
        <taxon>Tracheophyta</taxon>
        <taxon>Spermatophyta</taxon>
        <taxon>Magnoliopsida</taxon>
        <taxon>eudicotyledons</taxon>
        <taxon>Gunneridae</taxon>
        <taxon>Pentapetalae</taxon>
        <taxon>asterids</taxon>
        <taxon>lamiids</taxon>
        <taxon>Lamiales</taxon>
        <taxon>Pedaliaceae</taxon>
        <taxon>Sesamum</taxon>
    </lineage>
</organism>
<gene>
    <name evidence="2" type="ORF">Salat_1867100</name>
</gene>
<dbReference type="EMBL" id="JACGWO010000007">
    <property type="protein sequence ID" value="KAK4422845.1"/>
    <property type="molecule type" value="Genomic_DNA"/>
</dbReference>
<dbReference type="Proteomes" id="UP001293254">
    <property type="component" value="Unassembled WGS sequence"/>
</dbReference>
<proteinExistence type="predicted"/>
<comment type="caution">
    <text evidence="2">The sequence shown here is derived from an EMBL/GenBank/DDBJ whole genome shotgun (WGS) entry which is preliminary data.</text>
</comment>
<sequence>MAEDDVELGLKFSLAEDEDSGSETPYRMDNDYEWVTSFGSIILSWGVEDRTRLLTSGRRTTELVKRGPPTNRRDRLRESIEGNNNPRDLLEQNGVAESADLNSNNQAFRDYNRDTRSMENYNER</sequence>
<keyword evidence="3" id="KW-1185">Reference proteome</keyword>
<feature type="region of interest" description="Disordered" evidence="1">
    <location>
        <begin position="62"/>
        <end position="124"/>
    </location>
</feature>
<feature type="compositionally biased region" description="Basic and acidic residues" evidence="1">
    <location>
        <begin position="110"/>
        <end position="124"/>
    </location>
</feature>
<protein>
    <submittedName>
        <fullName evidence="2">Uncharacterized protein</fullName>
    </submittedName>
</protein>
<evidence type="ECO:0000313" key="3">
    <source>
        <dbReference type="Proteomes" id="UP001293254"/>
    </source>
</evidence>